<comment type="caution">
    <text evidence="4">The sequence shown here is derived from an EMBL/GenBank/DDBJ whole genome shotgun (WGS) entry which is preliminary data.</text>
</comment>
<protein>
    <submittedName>
        <fullName evidence="4">ABHD2</fullName>
    </submittedName>
</protein>
<evidence type="ECO:0000256" key="2">
    <source>
        <dbReference type="SAM" id="MobiDB-lite"/>
    </source>
</evidence>
<name>A0A7J7J6B4_BUGNE</name>
<dbReference type="GO" id="GO:0051793">
    <property type="term" value="P:medium-chain fatty acid catabolic process"/>
    <property type="evidence" value="ECO:0007669"/>
    <property type="project" value="TreeGrafter"/>
</dbReference>
<dbReference type="InterPro" id="IPR029058">
    <property type="entry name" value="AB_hydrolase_fold"/>
</dbReference>
<dbReference type="OrthoDB" id="5954035at2759"/>
<dbReference type="GO" id="GO:0036126">
    <property type="term" value="C:sperm flagellum"/>
    <property type="evidence" value="ECO:0007669"/>
    <property type="project" value="TreeGrafter"/>
</dbReference>
<feature type="domain" description="AB hydrolase-1" evidence="3">
    <location>
        <begin position="28"/>
        <end position="271"/>
    </location>
</feature>
<reference evidence="4" key="1">
    <citation type="submission" date="2020-06" db="EMBL/GenBank/DDBJ databases">
        <title>Draft genome of Bugula neritina, a colonial animal packing powerful symbionts and potential medicines.</title>
        <authorList>
            <person name="Rayko M."/>
        </authorList>
    </citation>
    <scope>NUCLEOTIDE SEQUENCE [LARGE SCALE GENOMIC DNA]</scope>
    <source>
        <strain evidence="4">Kwan_BN1</strain>
    </source>
</reference>
<evidence type="ECO:0000256" key="1">
    <source>
        <dbReference type="ARBA" id="ARBA00010884"/>
    </source>
</evidence>
<dbReference type="Pfam" id="PF00561">
    <property type="entry name" value="Abhydrolase_1"/>
    <property type="match status" value="1"/>
</dbReference>
<proteinExistence type="inferred from homology"/>
<comment type="similarity">
    <text evidence="1">Belongs to the AB hydrolase superfamily. AB hydrolase 4 family.</text>
</comment>
<dbReference type="PANTHER" id="PTHR10794:SF45">
    <property type="entry name" value="MONOACYLGLYCEROL LIPASE ABHD2"/>
    <property type="match status" value="1"/>
</dbReference>
<sequence length="378" mass="43258">MFMQYSFETIGMRFINLYYILSYAESSEEYGAMVRDVMEKHPTSKLIAVGFSLGGSLVCKYLGENKENQTHFIACLSLCQGYNFQRMVELLKGATKIKTFYAKQLTNKVKLNMAKNWDYIKHQVRQGEPMPSHSLAEKTTSTERTTPREKITPIDSNDASLNVSGDSKANDMSRKTNADYQKMMKCKLMPQLDEFVTLKLSGHATIDEYYTSASSCNYLHNIDLPTLFVNSKDDPLYARELLDYPFQRATSHEKSLFVLTTHGGHLGFFKKTGQSMIDPTTWLEEMILEYINAVVDTSQGVTTEHRLQGATALASASFRGQTTLRQMPRFSEDLNENNNNCKIRKSVSLHHQLYNYMPRSWSSSTVEEEISRRTSEWN</sequence>
<dbReference type="GO" id="GO:0047372">
    <property type="term" value="F:monoacylglycerol lipase activity"/>
    <property type="evidence" value="ECO:0007669"/>
    <property type="project" value="TreeGrafter"/>
</dbReference>
<dbReference type="GO" id="GO:0046464">
    <property type="term" value="P:acylglycerol catabolic process"/>
    <property type="evidence" value="ECO:0007669"/>
    <property type="project" value="TreeGrafter"/>
</dbReference>
<feature type="compositionally biased region" description="Polar residues" evidence="2">
    <location>
        <begin position="154"/>
        <end position="167"/>
    </location>
</feature>
<dbReference type="SUPFAM" id="SSF53474">
    <property type="entry name" value="alpha/beta-Hydrolases"/>
    <property type="match status" value="1"/>
</dbReference>
<dbReference type="GO" id="GO:0008126">
    <property type="term" value="F:acetylesterase activity"/>
    <property type="evidence" value="ECO:0007669"/>
    <property type="project" value="TreeGrafter"/>
</dbReference>
<dbReference type="GO" id="GO:0048240">
    <property type="term" value="P:sperm capacitation"/>
    <property type="evidence" value="ECO:0007669"/>
    <property type="project" value="TreeGrafter"/>
</dbReference>
<dbReference type="GO" id="GO:0051792">
    <property type="term" value="P:medium-chain fatty acid biosynthetic process"/>
    <property type="evidence" value="ECO:0007669"/>
    <property type="project" value="TreeGrafter"/>
</dbReference>
<evidence type="ECO:0000259" key="3">
    <source>
        <dbReference type="Pfam" id="PF00561"/>
    </source>
</evidence>
<evidence type="ECO:0000313" key="4">
    <source>
        <dbReference type="EMBL" id="KAF6021176.1"/>
    </source>
</evidence>
<dbReference type="AlphaFoldDB" id="A0A7J7J6B4"/>
<evidence type="ECO:0000313" key="5">
    <source>
        <dbReference type="Proteomes" id="UP000593567"/>
    </source>
</evidence>
<dbReference type="Gene3D" id="3.40.50.1820">
    <property type="entry name" value="alpha/beta hydrolase"/>
    <property type="match status" value="1"/>
</dbReference>
<feature type="region of interest" description="Disordered" evidence="2">
    <location>
        <begin position="126"/>
        <end position="174"/>
    </location>
</feature>
<dbReference type="PANTHER" id="PTHR10794">
    <property type="entry name" value="ABHYDROLASE DOMAIN-CONTAINING PROTEIN"/>
    <property type="match status" value="1"/>
</dbReference>
<dbReference type="GO" id="GO:0097524">
    <property type="term" value="C:sperm plasma membrane"/>
    <property type="evidence" value="ECO:0007669"/>
    <property type="project" value="TreeGrafter"/>
</dbReference>
<dbReference type="GO" id="GO:0043401">
    <property type="term" value="P:steroid hormone receptor signaling pathway"/>
    <property type="evidence" value="ECO:0007669"/>
    <property type="project" value="TreeGrafter"/>
</dbReference>
<gene>
    <name evidence="4" type="ORF">EB796_020522</name>
</gene>
<dbReference type="Proteomes" id="UP000593567">
    <property type="component" value="Unassembled WGS sequence"/>
</dbReference>
<dbReference type="InterPro" id="IPR000073">
    <property type="entry name" value="AB_hydrolase_1"/>
</dbReference>
<keyword evidence="5" id="KW-1185">Reference proteome</keyword>
<accession>A0A7J7J6B4</accession>
<dbReference type="EMBL" id="VXIV02003105">
    <property type="protein sequence ID" value="KAF6021176.1"/>
    <property type="molecule type" value="Genomic_DNA"/>
</dbReference>
<organism evidence="4 5">
    <name type="scientific">Bugula neritina</name>
    <name type="common">Brown bryozoan</name>
    <name type="synonym">Sertularia neritina</name>
    <dbReference type="NCBI Taxonomy" id="10212"/>
    <lineage>
        <taxon>Eukaryota</taxon>
        <taxon>Metazoa</taxon>
        <taxon>Spiralia</taxon>
        <taxon>Lophotrochozoa</taxon>
        <taxon>Bryozoa</taxon>
        <taxon>Gymnolaemata</taxon>
        <taxon>Cheilostomatida</taxon>
        <taxon>Flustrina</taxon>
        <taxon>Buguloidea</taxon>
        <taxon>Bugulidae</taxon>
        <taxon>Bugula</taxon>
    </lineage>
</organism>
<dbReference type="InterPro" id="IPR050960">
    <property type="entry name" value="AB_hydrolase_4_sf"/>
</dbReference>